<dbReference type="EMBL" id="BARS01022433">
    <property type="protein sequence ID" value="GAG13671.1"/>
    <property type="molecule type" value="Genomic_DNA"/>
</dbReference>
<gene>
    <name evidence="1" type="ORF">S01H1_35868</name>
</gene>
<dbReference type="Gene3D" id="3.40.50.720">
    <property type="entry name" value="NAD(P)-binding Rossmann-like Domain"/>
    <property type="match status" value="1"/>
</dbReference>
<reference evidence="1" key="1">
    <citation type="journal article" date="2014" name="Front. Microbiol.">
        <title>High frequency of phylogenetically diverse reductive dehalogenase-homologous genes in deep subseafloor sedimentary metagenomes.</title>
        <authorList>
            <person name="Kawai M."/>
            <person name="Futagami T."/>
            <person name="Toyoda A."/>
            <person name="Takaki Y."/>
            <person name="Nishi S."/>
            <person name="Hori S."/>
            <person name="Arai W."/>
            <person name="Tsubouchi T."/>
            <person name="Morono Y."/>
            <person name="Uchiyama I."/>
            <person name="Ito T."/>
            <person name="Fujiyama A."/>
            <person name="Inagaki F."/>
            <person name="Takami H."/>
        </authorList>
    </citation>
    <scope>NUCLEOTIDE SEQUENCE</scope>
    <source>
        <strain evidence="1">Expedition CK06-06</strain>
    </source>
</reference>
<dbReference type="GO" id="GO:0016646">
    <property type="term" value="F:oxidoreductase activity, acting on the CH-NH group of donors, NAD or NADP as acceptor"/>
    <property type="evidence" value="ECO:0007669"/>
    <property type="project" value="TreeGrafter"/>
</dbReference>
<dbReference type="InterPro" id="IPR036291">
    <property type="entry name" value="NAD(P)-bd_dom_sf"/>
</dbReference>
<name>X0WLU3_9ZZZZ</name>
<dbReference type="SUPFAM" id="SSF51735">
    <property type="entry name" value="NAD(P)-binding Rossmann-fold domains"/>
    <property type="match status" value="1"/>
</dbReference>
<dbReference type="InterPro" id="IPR051606">
    <property type="entry name" value="Polyketide_Oxido-like"/>
</dbReference>
<proteinExistence type="predicted"/>
<feature type="non-terminal residue" evidence="1">
    <location>
        <position position="1"/>
    </location>
</feature>
<evidence type="ECO:0008006" key="2">
    <source>
        <dbReference type="Google" id="ProtNLM"/>
    </source>
</evidence>
<accession>X0WLU3</accession>
<dbReference type="AlphaFoldDB" id="X0WLU3"/>
<sequence length="84" mass="9731">KKGVLATRETLYMLRKEKELEWTFLSPPASIAPGERTGHYRVGKDQLLKNKEGESKISTQDYAVAMLDELKHPQHIRERFTVAY</sequence>
<evidence type="ECO:0000313" key="1">
    <source>
        <dbReference type="EMBL" id="GAG13671.1"/>
    </source>
</evidence>
<dbReference type="PANTHER" id="PTHR43355">
    <property type="entry name" value="FLAVIN REDUCTASE (NADPH)"/>
    <property type="match status" value="1"/>
</dbReference>
<organism evidence="1">
    <name type="scientific">marine sediment metagenome</name>
    <dbReference type="NCBI Taxonomy" id="412755"/>
    <lineage>
        <taxon>unclassified sequences</taxon>
        <taxon>metagenomes</taxon>
        <taxon>ecological metagenomes</taxon>
    </lineage>
</organism>
<protein>
    <recommendedName>
        <fullName evidence="2">NAD(P)-binding domain-containing protein</fullName>
    </recommendedName>
</protein>
<dbReference type="PANTHER" id="PTHR43355:SF2">
    <property type="entry name" value="FLAVIN REDUCTASE (NADPH)"/>
    <property type="match status" value="1"/>
</dbReference>
<comment type="caution">
    <text evidence="1">The sequence shown here is derived from an EMBL/GenBank/DDBJ whole genome shotgun (WGS) entry which is preliminary data.</text>
</comment>